<evidence type="ECO:0000313" key="2">
    <source>
        <dbReference type="EMBL" id="DAD82703.1"/>
    </source>
</evidence>
<feature type="region of interest" description="Disordered" evidence="1">
    <location>
        <begin position="149"/>
        <end position="170"/>
    </location>
</feature>
<reference evidence="2" key="1">
    <citation type="journal article" date="2021" name="Proc. Natl. Acad. Sci. U.S.A.">
        <title>A Catalog of Tens of Thousands of Viruses from Human Metagenomes Reveals Hidden Associations with Chronic Diseases.</title>
        <authorList>
            <person name="Tisza M.J."/>
            <person name="Buck C.B."/>
        </authorList>
    </citation>
    <scope>NUCLEOTIDE SEQUENCE</scope>
    <source>
        <strain evidence="2">Ctrpg19</strain>
    </source>
</reference>
<feature type="compositionally biased region" description="Basic residues" evidence="1">
    <location>
        <begin position="149"/>
        <end position="158"/>
    </location>
</feature>
<evidence type="ECO:0000256" key="1">
    <source>
        <dbReference type="SAM" id="MobiDB-lite"/>
    </source>
</evidence>
<name>A0A8S5MKX2_9CAUD</name>
<accession>A0A8S5MKX2</accession>
<proteinExistence type="predicted"/>
<dbReference type="EMBL" id="BK014923">
    <property type="protein sequence ID" value="DAD82703.1"/>
    <property type="molecule type" value="Genomic_DNA"/>
</dbReference>
<sequence length="170" mass="19449">MKRYIVVTYKNGSVINIDVPETYYQDKYKNRPEQRLHKIFIKEYNKFVEAMKRGKEVVAVGKYLTFSNTSVCGKDVLGIDIKDVDEEVKSEVVIPGTEREVKVDLSESQIEKLAEKVLNSDLLDNLNKSLQKLLTYFSKSNVELSIKAGKKQPATKKKKIEDVQDGEISK</sequence>
<protein>
    <submittedName>
        <fullName evidence="2">Uncharacterized protein</fullName>
    </submittedName>
</protein>
<organism evidence="2">
    <name type="scientific">Siphoviridae sp. ctrpg19</name>
    <dbReference type="NCBI Taxonomy" id="2826481"/>
    <lineage>
        <taxon>Viruses</taxon>
        <taxon>Duplodnaviria</taxon>
        <taxon>Heunggongvirae</taxon>
        <taxon>Uroviricota</taxon>
        <taxon>Caudoviricetes</taxon>
    </lineage>
</organism>
<feature type="compositionally biased region" description="Basic and acidic residues" evidence="1">
    <location>
        <begin position="159"/>
        <end position="170"/>
    </location>
</feature>